<comment type="similarity">
    <text evidence="1">Belongs to the alpha-carbonic anhydrase family.</text>
</comment>
<evidence type="ECO:0000256" key="2">
    <source>
        <dbReference type="ARBA" id="ARBA00012925"/>
    </source>
</evidence>
<evidence type="ECO:0000256" key="7">
    <source>
        <dbReference type="SAM" id="SignalP"/>
    </source>
</evidence>
<evidence type="ECO:0000313" key="9">
    <source>
        <dbReference type="EMBL" id="MFC5498546.1"/>
    </source>
</evidence>
<comment type="catalytic activity">
    <reaction evidence="6">
        <text>hydrogencarbonate + H(+) = CO2 + H2O</text>
        <dbReference type="Rhea" id="RHEA:10748"/>
        <dbReference type="ChEBI" id="CHEBI:15377"/>
        <dbReference type="ChEBI" id="CHEBI:15378"/>
        <dbReference type="ChEBI" id="CHEBI:16526"/>
        <dbReference type="ChEBI" id="CHEBI:17544"/>
        <dbReference type="EC" id="4.2.1.1"/>
    </reaction>
</comment>
<reference evidence="10" key="1">
    <citation type="journal article" date="2019" name="Int. J. Syst. Evol. Microbiol.">
        <title>The Global Catalogue of Microorganisms (GCM) 10K type strain sequencing project: providing services to taxonomists for standard genome sequencing and annotation.</title>
        <authorList>
            <consortium name="The Broad Institute Genomics Platform"/>
            <consortium name="The Broad Institute Genome Sequencing Center for Infectious Disease"/>
            <person name="Wu L."/>
            <person name="Ma J."/>
        </authorList>
    </citation>
    <scope>NUCLEOTIDE SEQUENCE [LARGE SCALE GENOMIC DNA]</scope>
    <source>
        <strain evidence="10">CCUG 57401</strain>
    </source>
</reference>
<dbReference type="InterPro" id="IPR041891">
    <property type="entry name" value="Alpha_CA_prokaryot-like"/>
</dbReference>
<dbReference type="SUPFAM" id="SSF51069">
    <property type="entry name" value="Carbonic anhydrase"/>
    <property type="match status" value="1"/>
</dbReference>
<comment type="caution">
    <text evidence="9">The sequence shown here is derived from an EMBL/GenBank/DDBJ whole genome shotgun (WGS) entry which is preliminary data.</text>
</comment>
<organism evidence="9 10">
    <name type="scientific">Caenimonas terrae</name>
    <dbReference type="NCBI Taxonomy" id="696074"/>
    <lineage>
        <taxon>Bacteria</taxon>
        <taxon>Pseudomonadati</taxon>
        <taxon>Pseudomonadota</taxon>
        <taxon>Betaproteobacteria</taxon>
        <taxon>Burkholderiales</taxon>
        <taxon>Comamonadaceae</taxon>
        <taxon>Caenimonas</taxon>
    </lineage>
</organism>
<dbReference type="EC" id="4.2.1.1" evidence="2"/>
<evidence type="ECO:0000256" key="6">
    <source>
        <dbReference type="ARBA" id="ARBA00048348"/>
    </source>
</evidence>
<evidence type="ECO:0000256" key="3">
    <source>
        <dbReference type="ARBA" id="ARBA00022723"/>
    </source>
</evidence>
<feature type="signal peptide" evidence="7">
    <location>
        <begin position="1"/>
        <end position="27"/>
    </location>
</feature>
<proteinExistence type="inferred from homology"/>
<feature type="domain" description="Alpha-carbonic anhydrase" evidence="8">
    <location>
        <begin position="30"/>
        <end position="252"/>
    </location>
</feature>
<evidence type="ECO:0000313" key="10">
    <source>
        <dbReference type="Proteomes" id="UP001596037"/>
    </source>
</evidence>
<dbReference type="PROSITE" id="PS51144">
    <property type="entry name" value="ALPHA_CA_2"/>
    <property type="match status" value="1"/>
</dbReference>
<dbReference type="InterPro" id="IPR023561">
    <property type="entry name" value="Carbonic_anhydrase_a-class"/>
</dbReference>
<gene>
    <name evidence="9" type="ORF">ACFPOE_13450</name>
</gene>
<dbReference type="Proteomes" id="UP001596037">
    <property type="component" value="Unassembled WGS sequence"/>
</dbReference>
<dbReference type="InterPro" id="IPR001148">
    <property type="entry name" value="CA_dom"/>
</dbReference>
<evidence type="ECO:0000256" key="5">
    <source>
        <dbReference type="ARBA" id="ARBA00023239"/>
    </source>
</evidence>
<feature type="chain" id="PRO_5046360337" description="carbonic anhydrase" evidence="7">
    <location>
        <begin position="28"/>
        <end position="252"/>
    </location>
</feature>
<evidence type="ECO:0000256" key="1">
    <source>
        <dbReference type="ARBA" id="ARBA00010718"/>
    </source>
</evidence>
<dbReference type="RefSeq" id="WP_376850596.1">
    <property type="nucleotide sequence ID" value="NZ_JBHSMF010000006.1"/>
</dbReference>
<dbReference type="CDD" id="cd03124">
    <property type="entry name" value="alpha_CA_prokaryotic_like"/>
    <property type="match status" value="1"/>
</dbReference>
<keyword evidence="10" id="KW-1185">Reference proteome</keyword>
<evidence type="ECO:0000259" key="8">
    <source>
        <dbReference type="PROSITE" id="PS51144"/>
    </source>
</evidence>
<keyword evidence="7" id="KW-0732">Signal</keyword>
<dbReference type="PANTHER" id="PTHR18952:SF265">
    <property type="entry name" value="CARBONIC ANHYDRASE"/>
    <property type="match status" value="1"/>
</dbReference>
<sequence>MARPSRVRRSIACCLLAAAALTGAARADQPQWGYQGRHGAQAWGDLAPGFATCKTGRHQAPIDIRDADTTKAALPEIRFGYMPARGRMVNNGHTIQVNMPPAGGIGLADGEYQLTQYHFHAPSEERINGRRYAMGVHLVHRDAQGKLAVVAVLMRLGKENQALKPLFARLPARPGDKVTLPLLNPIAMLPPDRGYYRFTGSLTTPPCSEEVSWQVLKQPVEISAAQLHAFRRLYPMNARPIQPRNGRTIESD</sequence>
<keyword evidence="3" id="KW-0479">Metal-binding</keyword>
<dbReference type="PANTHER" id="PTHR18952">
    <property type="entry name" value="CARBONIC ANHYDRASE"/>
    <property type="match status" value="1"/>
</dbReference>
<keyword evidence="5" id="KW-0456">Lyase</keyword>
<accession>A0ABW0NDZ1</accession>
<dbReference type="Gene3D" id="3.10.200.10">
    <property type="entry name" value="Alpha carbonic anhydrase"/>
    <property type="match status" value="1"/>
</dbReference>
<dbReference type="EMBL" id="JBHSMF010000006">
    <property type="protein sequence ID" value="MFC5498546.1"/>
    <property type="molecule type" value="Genomic_DNA"/>
</dbReference>
<keyword evidence="4" id="KW-0862">Zinc</keyword>
<dbReference type="InterPro" id="IPR036398">
    <property type="entry name" value="CA_dom_sf"/>
</dbReference>
<dbReference type="Pfam" id="PF00194">
    <property type="entry name" value="Carb_anhydrase"/>
    <property type="match status" value="1"/>
</dbReference>
<protein>
    <recommendedName>
        <fullName evidence="2">carbonic anhydrase</fullName>
        <ecNumber evidence="2">4.2.1.1</ecNumber>
    </recommendedName>
</protein>
<name>A0ABW0NDZ1_9BURK</name>
<dbReference type="SMART" id="SM01057">
    <property type="entry name" value="Carb_anhydrase"/>
    <property type="match status" value="1"/>
</dbReference>
<evidence type="ECO:0000256" key="4">
    <source>
        <dbReference type="ARBA" id="ARBA00022833"/>
    </source>
</evidence>